<dbReference type="OrthoDB" id="283424at2759"/>
<feature type="domain" description="Small ribosomal subunit protein mS35 mitochondrial conserved" evidence="2">
    <location>
        <begin position="82"/>
        <end position="222"/>
    </location>
</feature>
<gene>
    <name evidence="3" type="ORF">B0A48_17493</name>
</gene>
<dbReference type="InParanoid" id="A0A1V8SBQ7"/>
<dbReference type="GO" id="GO:0003735">
    <property type="term" value="F:structural constituent of ribosome"/>
    <property type="evidence" value="ECO:0007669"/>
    <property type="project" value="InterPro"/>
</dbReference>
<keyword evidence="4" id="KW-1185">Reference proteome</keyword>
<organism evidence="3 4">
    <name type="scientific">Cryoendolithus antarcticus</name>
    <dbReference type="NCBI Taxonomy" id="1507870"/>
    <lineage>
        <taxon>Eukaryota</taxon>
        <taxon>Fungi</taxon>
        <taxon>Dikarya</taxon>
        <taxon>Ascomycota</taxon>
        <taxon>Pezizomycotina</taxon>
        <taxon>Dothideomycetes</taxon>
        <taxon>Dothideomycetidae</taxon>
        <taxon>Cladosporiales</taxon>
        <taxon>Cladosporiaceae</taxon>
        <taxon>Cryoendolithus</taxon>
    </lineage>
</organism>
<dbReference type="PANTHER" id="PTHR13490">
    <property type="entry name" value="MITOCHONDRIAL 28S RIBOSOMAL PROTEIN S28"/>
    <property type="match status" value="1"/>
</dbReference>
<reference evidence="4" key="1">
    <citation type="submission" date="2017-03" db="EMBL/GenBank/DDBJ databases">
        <title>Genomes of endolithic fungi from Antarctica.</title>
        <authorList>
            <person name="Coleine C."/>
            <person name="Masonjones S."/>
            <person name="Stajich J.E."/>
        </authorList>
    </citation>
    <scope>NUCLEOTIDE SEQUENCE [LARGE SCALE GENOMIC DNA]</scope>
    <source>
        <strain evidence="4">CCFEE 5527</strain>
    </source>
</reference>
<feature type="region of interest" description="Disordered" evidence="1">
    <location>
        <begin position="24"/>
        <end position="44"/>
    </location>
</feature>
<dbReference type="GO" id="GO:0005763">
    <property type="term" value="C:mitochondrial small ribosomal subunit"/>
    <property type="evidence" value="ECO:0007669"/>
    <property type="project" value="TreeGrafter"/>
</dbReference>
<dbReference type="FunCoup" id="A0A1V8SBQ7">
    <property type="interactions" value="210"/>
</dbReference>
<sequence>MATPIKRVCIRAASRPAIPPSFTTAAARHASSQPADPDSLPPLDLASLPSLAHADLQSHRELRALARKTTWEMPLLASLRRPFQPPTTAQPLRWRYTTYMGEVHPASRKVVLEFSPKDLEGMTEKAALKMAKLAGARWDPVKEVMKISCESFETQAMNKKFLVDTTRRLVKEALNEEGDAFEDVPLDTRHVTNKRMLKRQKGLVKARLRRKDGGTGFPEEWKLTDERRRELAERRGEVAKLEAPEMQALEAPSEEGEESEMHVEDGEVAMQASAQPQVEATPAISGLDAIERALELRDKEKAAEPVVVEARTPLAKGKPTRGGIPLRGRGR</sequence>
<feature type="region of interest" description="Disordered" evidence="1">
    <location>
        <begin position="307"/>
        <end position="331"/>
    </location>
</feature>
<accession>A0A1V8SBQ7</accession>
<evidence type="ECO:0000256" key="1">
    <source>
        <dbReference type="SAM" id="MobiDB-lite"/>
    </source>
</evidence>
<evidence type="ECO:0000313" key="4">
    <source>
        <dbReference type="Proteomes" id="UP000192596"/>
    </source>
</evidence>
<feature type="compositionally biased region" description="Low complexity" evidence="1">
    <location>
        <begin position="30"/>
        <end position="44"/>
    </location>
</feature>
<dbReference type="GO" id="GO:0032543">
    <property type="term" value="P:mitochondrial translation"/>
    <property type="evidence" value="ECO:0007669"/>
    <property type="project" value="InterPro"/>
</dbReference>
<dbReference type="STRING" id="1507870.A0A1V8SBQ7"/>
<dbReference type="EMBL" id="NAJO01000066">
    <property type="protein sequence ID" value="OQN96437.1"/>
    <property type="molecule type" value="Genomic_DNA"/>
</dbReference>
<dbReference type="PANTHER" id="PTHR13490:SF0">
    <property type="entry name" value="SMALL RIBOSOMAL SUBUNIT PROTEIN MS35"/>
    <property type="match status" value="1"/>
</dbReference>
<dbReference type="InterPro" id="IPR019349">
    <property type="entry name" value="Ribosomal_mS35_mit"/>
</dbReference>
<protein>
    <recommendedName>
        <fullName evidence="2">Small ribosomal subunit protein mS35 mitochondrial conserved domain-containing protein</fullName>
    </recommendedName>
</protein>
<evidence type="ECO:0000313" key="3">
    <source>
        <dbReference type="EMBL" id="OQN96437.1"/>
    </source>
</evidence>
<dbReference type="InterPro" id="IPR039848">
    <property type="entry name" value="Ribosomal_mS35_mt"/>
</dbReference>
<comment type="caution">
    <text evidence="3">The sequence shown here is derived from an EMBL/GenBank/DDBJ whole genome shotgun (WGS) entry which is preliminary data.</text>
</comment>
<proteinExistence type="predicted"/>
<name>A0A1V8SBQ7_9PEZI</name>
<dbReference type="Pfam" id="PF10213">
    <property type="entry name" value="MRP-S28"/>
    <property type="match status" value="1"/>
</dbReference>
<dbReference type="Proteomes" id="UP000192596">
    <property type="component" value="Unassembled WGS sequence"/>
</dbReference>
<dbReference type="AlphaFoldDB" id="A0A1V8SBQ7"/>
<evidence type="ECO:0000259" key="2">
    <source>
        <dbReference type="Pfam" id="PF10213"/>
    </source>
</evidence>